<dbReference type="InterPro" id="IPR051782">
    <property type="entry name" value="ABC_Transporter_VariousFunc"/>
</dbReference>
<dbReference type="Pfam" id="PF00005">
    <property type="entry name" value="ABC_tran"/>
    <property type="match status" value="1"/>
</dbReference>
<dbReference type="CDD" id="cd03230">
    <property type="entry name" value="ABC_DR_subfamily_A"/>
    <property type="match status" value="1"/>
</dbReference>
<dbReference type="Gene3D" id="3.40.50.300">
    <property type="entry name" value="P-loop containing nucleotide triphosphate hydrolases"/>
    <property type="match status" value="1"/>
</dbReference>
<evidence type="ECO:0000256" key="3">
    <source>
        <dbReference type="ARBA" id="ARBA00022840"/>
    </source>
</evidence>
<dbReference type="InterPro" id="IPR027417">
    <property type="entry name" value="P-loop_NTPase"/>
</dbReference>
<comment type="caution">
    <text evidence="5">The sequence shown here is derived from an EMBL/GenBank/DDBJ whole genome shotgun (WGS) entry which is preliminary data.</text>
</comment>
<dbReference type="SMART" id="SM00382">
    <property type="entry name" value="AAA"/>
    <property type="match status" value="1"/>
</dbReference>
<protein>
    <submittedName>
        <fullName evidence="5">ABC-2 type transport system ATP-binding protein</fullName>
    </submittedName>
</protein>
<dbReference type="AlphaFoldDB" id="A0A2P8HBH2"/>
<organism evidence="5 6">
    <name type="scientific">Salsuginibacillus halophilus</name>
    <dbReference type="NCBI Taxonomy" id="517424"/>
    <lineage>
        <taxon>Bacteria</taxon>
        <taxon>Bacillati</taxon>
        <taxon>Bacillota</taxon>
        <taxon>Bacilli</taxon>
        <taxon>Bacillales</taxon>
        <taxon>Bacillaceae</taxon>
        <taxon>Salsuginibacillus</taxon>
    </lineage>
</organism>
<proteinExistence type="predicted"/>
<sequence>MEVRNISKSIQETEVLCDVSFSIAPGTITGIVGRNGVGKTSLLKTMVDIFRPDEGEVRVKGESIQINPSAKQHVIFVSDVTEAFKNESVDHIVSFYREVYPSFDHAYFEELMARFDLEKIQQVKKYSKGRKALFALILAFATRADFVLLDEPTDGLDVIVKRQMMQFMVEAVAENDISILIATHRLDELETLADQIIMLKDGQVEARYELESVKMQYQKMQIVYAEQMPEEVIEKVNILQQSGRVYVCFIARADNETKQAVEKSGPLLIEELPMSLEDLFIAKLGGDRFAT</sequence>
<accession>A0A2P8HBH2</accession>
<dbReference type="Proteomes" id="UP000242310">
    <property type="component" value="Unassembled WGS sequence"/>
</dbReference>
<keyword evidence="6" id="KW-1185">Reference proteome</keyword>
<dbReference type="PANTHER" id="PTHR42939">
    <property type="entry name" value="ABC TRANSPORTER ATP-BINDING PROTEIN ALBC-RELATED"/>
    <property type="match status" value="1"/>
</dbReference>
<dbReference type="SUPFAM" id="SSF52540">
    <property type="entry name" value="P-loop containing nucleoside triphosphate hydrolases"/>
    <property type="match status" value="1"/>
</dbReference>
<keyword evidence="1" id="KW-0813">Transport</keyword>
<gene>
    <name evidence="5" type="ORF">B0H94_11034</name>
</gene>
<keyword evidence="2" id="KW-0547">Nucleotide-binding</keyword>
<reference evidence="5 6" key="1">
    <citation type="submission" date="2018-03" db="EMBL/GenBank/DDBJ databases">
        <title>Genomic Encyclopedia of Type Strains, Phase III (KMG-III): the genomes of soil and plant-associated and newly described type strains.</title>
        <authorList>
            <person name="Whitman W."/>
        </authorList>
    </citation>
    <scope>NUCLEOTIDE SEQUENCE [LARGE SCALE GENOMIC DNA]</scope>
    <source>
        <strain evidence="5 6">CGMCC 1.07653</strain>
    </source>
</reference>
<dbReference type="InterPro" id="IPR003439">
    <property type="entry name" value="ABC_transporter-like_ATP-bd"/>
</dbReference>
<dbReference type="EMBL" id="PYAV01000010">
    <property type="protein sequence ID" value="PSL43559.1"/>
    <property type="molecule type" value="Genomic_DNA"/>
</dbReference>
<name>A0A2P8HBH2_9BACI</name>
<evidence type="ECO:0000313" key="5">
    <source>
        <dbReference type="EMBL" id="PSL43559.1"/>
    </source>
</evidence>
<feature type="domain" description="ABC transporter" evidence="4">
    <location>
        <begin position="1"/>
        <end position="226"/>
    </location>
</feature>
<dbReference type="InterPro" id="IPR003593">
    <property type="entry name" value="AAA+_ATPase"/>
</dbReference>
<keyword evidence="3 5" id="KW-0067">ATP-binding</keyword>
<dbReference type="GO" id="GO:0016887">
    <property type="term" value="F:ATP hydrolysis activity"/>
    <property type="evidence" value="ECO:0007669"/>
    <property type="project" value="InterPro"/>
</dbReference>
<evidence type="ECO:0000313" key="6">
    <source>
        <dbReference type="Proteomes" id="UP000242310"/>
    </source>
</evidence>
<dbReference type="PANTHER" id="PTHR42939:SF1">
    <property type="entry name" value="ABC TRANSPORTER ATP-BINDING PROTEIN ALBC-RELATED"/>
    <property type="match status" value="1"/>
</dbReference>
<evidence type="ECO:0000256" key="2">
    <source>
        <dbReference type="ARBA" id="ARBA00022741"/>
    </source>
</evidence>
<dbReference type="PROSITE" id="PS50893">
    <property type="entry name" value="ABC_TRANSPORTER_2"/>
    <property type="match status" value="1"/>
</dbReference>
<evidence type="ECO:0000259" key="4">
    <source>
        <dbReference type="PROSITE" id="PS50893"/>
    </source>
</evidence>
<evidence type="ECO:0000256" key="1">
    <source>
        <dbReference type="ARBA" id="ARBA00022448"/>
    </source>
</evidence>
<dbReference type="GO" id="GO:0005524">
    <property type="term" value="F:ATP binding"/>
    <property type="evidence" value="ECO:0007669"/>
    <property type="project" value="UniProtKB-KW"/>
</dbReference>